<dbReference type="RefSeq" id="XP_033801471.1">
    <property type="nucleotide sequence ID" value="XM_033945580.1"/>
</dbReference>
<dbReference type="InParanoid" id="A0A6P8RH49"/>
<dbReference type="InterPro" id="IPR000198">
    <property type="entry name" value="RhoGAP_dom"/>
</dbReference>
<dbReference type="Pfam" id="PF01852">
    <property type="entry name" value="START"/>
    <property type="match status" value="1"/>
</dbReference>
<evidence type="ECO:0000313" key="7">
    <source>
        <dbReference type="RefSeq" id="XP_033801471.1"/>
    </source>
</evidence>
<sequence length="1218" mass="136638">MSSCESSFPMAQKVSLEGESTLSSSMCHAEKGLKPPRAVEAGAYGVFCLQCSLGDPVDDPDHISSVEDRALSSLEEHSPKRLVRVLKHKPSAIVFTRNCVWSRRSGALASSLNQESSFSAYQEPIQLIQAPESAGSQESAEAGRWQSLHAWHRNSLCSGSPCPQGVAKGPYSLCFKFPESKKDAEVEAKKACDWLRAAGFPQYAQLYEDSFCPIDIASVKKDHSFLDQDALTSLCRRLMTLNTCASMKLEVHFQRKQNEDSEDEDVCAISDRWAFQRDSKRWSRLGSMDHLSRSSEVLSSSLRGTSSHESILTDLSVDLEATSLLSHSSSCGSSGGALPVITPPEPSSNHVLTAAKSNQSLCDKSLGDHPVSQCLSKDKPKKKKSRSFLKRIESFRRKDKEKQDSKAKELINGGPPTLASHDSLIHNESLPIETTRDPEKGIPSFCEKDFLHSSFRTKWLPSSSGRKSKYERTHNGIYLEDYEMGQKATKWPTDFHHSPKHQGDYYVYIPLDHKPGTFPKSFSIESLCPTESDALASWSSGNMFLGNSGCGVDSQGFALRKRRSSCNSLGSRISVYDNMPSSCGGRDAFHLDEEDIFEHLDDILEHVHGLQQKVDLWSRAVCPDLDEETDPEGEAVFSPNHLAFEEQSISDAGTSASDFDSTGNSLNETEEIEMRERRDSGVGASLTRPCRKLRWHSFQNSHQPSLNAASLEINRQSSAQLNLLQKFSLLRLTAIMEKYPIPNKQGWAWTVPKFMKRSKVPDYKDKNVFGVPPIINVQRSGQPLPQSIQQAMRYVRSQCLDQVGIFRKSGVKSRIQCLRQMNEASPDHVKYEGQSAYDVADLLKQYFRDLPEPIFTSKLTDTFLQIYQFVPKEQRLQAVQAAIVLMPDENREVLQTLLYFLSDIASAEENQMTPGNLAVCLAPSIFHLNVSKKDSTSPRMIQKRGTMGKPDQKDLNENLAATQGLAHMISECKKLFQIPHDLMLQSRNSYIAADAHPLSLEELIRREGRDVQSFLDDSIQNLLRESAEKFKGWLSIPGPENTELACKKVGDGHPLRLWKVSVELEAPPVTVLQRILRERHLWDDDVLQVKVVEALDQNTEVFQYVTDCMAPHPRRDFVVLRKWRVDLPRRACVLVSMSVEHEKVRLEAGVRAMVLASQYLIEPCGMGRSKLTHICRTDLRGRSPDWYNKVFGYLCAKEAARIRNSFPGLSPCGPETKL</sequence>
<dbReference type="SMART" id="SM00324">
    <property type="entry name" value="RhoGAP"/>
    <property type="match status" value="1"/>
</dbReference>
<dbReference type="InterPro" id="IPR023393">
    <property type="entry name" value="START-like_dom_sf"/>
</dbReference>
<feature type="compositionally biased region" description="Basic residues" evidence="3">
    <location>
        <begin position="379"/>
        <end position="389"/>
    </location>
</feature>
<dbReference type="GO" id="GO:0030036">
    <property type="term" value="P:actin cytoskeleton organization"/>
    <property type="evidence" value="ECO:0007669"/>
    <property type="project" value="TreeGrafter"/>
</dbReference>
<dbReference type="GeneID" id="117360933"/>
<dbReference type="CTD" id="9754"/>
<dbReference type="GO" id="GO:0035023">
    <property type="term" value="P:regulation of Rho protein signal transduction"/>
    <property type="evidence" value="ECO:0007669"/>
    <property type="project" value="TreeGrafter"/>
</dbReference>
<name>A0A6P8RH49_GEOSA</name>
<keyword evidence="2" id="KW-0597">Phosphoprotein</keyword>
<dbReference type="Proteomes" id="UP000515159">
    <property type="component" value="Chromosome 5"/>
</dbReference>
<feature type="domain" description="Rho-GAP" evidence="4">
    <location>
        <begin position="775"/>
        <end position="976"/>
    </location>
</feature>
<dbReference type="FunFam" id="1.10.555.10:FF:000007">
    <property type="entry name" value="rho GTPase-activating protein 7 isoform X2"/>
    <property type="match status" value="1"/>
</dbReference>
<dbReference type="SMART" id="SM00234">
    <property type="entry name" value="START"/>
    <property type="match status" value="1"/>
</dbReference>
<dbReference type="Pfam" id="PF00620">
    <property type="entry name" value="RhoGAP"/>
    <property type="match status" value="1"/>
</dbReference>
<dbReference type="PANTHER" id="PTHR12659:SF3">
    <property type="entry name" value="STAR-RELATED LIPID TRANSFER PROTEIN 8"/>
    <property type="match status" value="1"/>
</dbReference>
<dbReference type="InterPro" id="IPR002913">
    <property type="entry name" value="START_lipid-bd_dom"/>
</dbReference>
<feature type="region of interest" description="Disordered" evidence="3">
    <location>
        <begin position="372"/>
        <end position="424"/>
    </location>
</feature>
<dbReference type="GO" id="GO:0007165">
    <property type="term" value="P:signal transduction"/>
    <property type="evidence" value="ECO:0007669"/>
    <property type="project" value="InterPro"/>
</dbReference>
<dbReference type="SUPFAM" id="SSF55961">
    <property type="entry name" value="Bet v1-like"/>
    <property type="match status" value="1"/>
</dbReference>
<feature type="region of interest" description="Disordered" evidence="3">
    <location>
        <begin position="331"/>
        <end position="351"/>
    </location>
</feature>
<dbReference type="GO" id="GO:0008289">
    <property type="term" value="F:lipid binding"/>
    <property type="evidence" value="ECO:0007669"/>
    <property type="project" value="InterPro"/>
</dbReference>
<evidence type="ECO:0000313" key="6">
    <source>
        <dbReference type="Proteomes" id="UP000515159"/>
    </source>
</evidence>
<evidence type="ECO:0000256" key="3">
    <source>
        <dbReference type="SAM" id="MobiDB-lite"/>
    </source>
</evidence>
<dbReference type="Gene3D" id="1.10.287.2070">
    <property type="match status" value="1"/>
</dbReference>
<organism evidence="6 7">
    <name type="scientific">Geotrypetes seraphini</name>
    <name type="common">Gaboon caecilian</name>
    <name type="synonym">Caecilia seraphini</name>
    <dbReference type="NCBI Taxonomy" id="260995"/>
    <lineage>
        <taxon>Eukaryota</taxon>
        <taxon>Metazoa</taxon>
        <taxon>Chordata</taxon>
        <taxon>Craniata</taxon>
        <taxon>Vertebrata</taxon>
        <taxon>Euteleostomi</taxon>
        <taxon>Amphibia</taxon>
        <taxon>Gymnophiona</taxon>
        <taxon>Geotrypetes</taxon>
    </lineage>
</organism>
<keyword evidence="6" id="KW-1185">Reference proteome</keyword>
<dbReference type="PANTHER" id="PTHR12659">
    <property type="entry name" value="RHO-TYPE GTPASE ACTIVATING PROTEIN"/>
    <property type="match status" value="1"/>
</dbReference>
<dbReference type="FunFam" id="3.30.530.20:FF:000009">
    <property type="entry name" value="StAR related lipid transfer domain containing 13"/>
    <property type="match status" value="1"/>
</dbReference>
<dbReference type="SUPFAM" id="SSF47769">
    <property type="entry name" value="SAM/Pointed domain"/>
    <property type="match status" value="1"/>
</dbReference>
<evidence type="ECO:0000256" key="2">
    <source>
        <dbReference type="ARBA" id="ARBA00022553"/>
    </source>
</evidence>
<evidence type="ECO:0000259" key="5">
    <source>
        <dbReference type="PROSITE" id="PS50848"/>
    </source>
</evidence>
<dbReference type="PROSITE" id="PS50238">
    <property type="entry name" value="RHOGAP"/>
    <property type="match status" value="1"/>
</dbReference>
<accession>A0A6P8RH49</accession>
<reference evidence="7" key="1">
    <citation type="submission" date="2025-08" db="UniProtKB">
        <authorList>
            <consortium name="RefSeq"/>
        </authorList>
    </citation>
    <scope>IDENTIFICATION</scope>
</reference>
<dbReference type="Gene3D" id="3.30.530.20">
    <property type="match status" value="1"/>
</dbReference>
<gene>
    <name evidence="7" type="primary">STARD8</name>
</gene>
<dbReference type="AlphaFoldDB" id="A0A6P8RH49"/>
<feature type="domain" description="START" evidence="5">
    <location>
        <begin position="1017"/>
        <end position="1187"/>
    </location>
</feature>
<keyword evidence="1" id="KW-0343">GTPase activation</keyword>
<evidence type="ECO:0000259" key="4">
    <source>
        <dbReference type="PROSITE" id="PS50238"/>
    </source>
</evidence>
<dbReference type="PROSITE" id="PS50848">
    <property type="entry name" value="START"/>
    <property type="match status" value="1"/>
</dbReference>
<protein>
    <submittedName>
        <fullName evidence="7">StAR-related lipid transfer protein 8 isoform X1</fullName>
    </submittedName>
</protein>
<dbReference type="Gene3D" id="1.10.555.10">
    <property type="entry name" value="Rho GTPase activation protein"/>
    <property type="match status" value="1"/>
</dbReference>
<evidence type="ECO:0000256" key="1">
    <source>
        <dbReference type="ARBA" id="ARBA00022468"/>
    </source>
</evidence>
<dbReference type="CDD" id="cd04375">
    <property type="entry name" value="RhoGAP_DLC1"/>
    <property type="match status" value="1"/>
</dbReference>
<dbReference type="SUPFAM" id="SSF48350">
    <property type="entry name" value="GTPase activation domain, GAP"/>
    <property type="match status" value="1"/>
</dbReference>
<proteinExistence type="predicted"/>
<dbReference type="InterPro" id="IPR008936">
    <property type="entry name" value="Rho_GTPase_activation_prot"/>
</dbReference>
<feature type="compositionally biased region" description="Basic and acidic residues" evidence="3">
    <location>
        <begin position="390"/>
        <end position="409"/>
    </location>
</feature>
<dbReference type="GO" id="GO:0005096">
    <property type="term" value="F:GTPase activator activity"/>
    <property type="evidence" value="ECO:0007669"/>
    <property type="project" value="UniProtKB-KW"/>
</dbReference>
<dbReference type="InterPro" id="IPR013761">
    <property type="entry name" value="SAM/pointed_sf"/>
</dbReference>
<dbReference type="OrthoDB" id="10003330at2759"/>
<dbReference type="KEGG" id="gsh:117360933"/>